<keyword evidence="1" id="KW-1133">Transmembrane helix</keyword>
<organism evidence="2">
    <name type="scientific">marine sediment metagenome</name>
    <dbReference type="NCBI Taxonomy" id="412755"/>
    <lineage>
        <taxon>unclassified sequences</taxon>
        <taxon>metagenomes</taxon>
        <taxon>ecological metagenomes</taxon>
    </lineage>
</organism>
<proteinExistence type="predicted"/>
<reference evidence="2" key="1">
    <citation type="journal article" date="2014" name="Front. Microbiol.">
        <title>High frequency of phylogenetically diverse reductive dehalogenase-homologous genes in deep subseafloor sedimentary metagenomes.</title>
        <authorList>
            <person name="Kawai M."/>
            <person name="Futagami T."/>
            <person name="Toyoda A."/>
            <person name="Takaki Y."/>
            <person name="Nishi S."/>
            <person name="Hori S."/>
            <person name="Arai W."/>
            <person name="Tsubouchi T."/>
            <person name="Morono Y."/>
            <person name="Uchiyama I."/>
            <person name="Ito T."/>
            <person name="Fujiyama A."/>
            <person name="Inagaki F."/>
            <person name="Takami H."/>
        </authorList>
    </citation>
    <scope>NUCLEOTIDE SEQUENCE</scope>
    <source>
        <strain evidence="2">Expedition CK06-06</strain>
    </source>
</reference>
<gene>
    <name evidence="2" type="ORF">S12H4_24155</name>
</gene>
<protein>
    <submittedName>
        <fullName evidence="2">Uncharacterized protein</fullName>
    </submittedName>
</protein>
<dbReference type="AlphaFoldDB" id="X1R436"/>
<feature type="non-terminal residue" evidence="2">
    <location>
        <position position="138"/>
    </location>
</feature>
<keyword evidence="1" id="KW-0812">Transmembrane</keyword>
<dbReference type="EMBL" id="BARW01013029">
    <property type="protein sequence ID" value="GAI75308.1"/>
    <property type="molecule type" value="Genomic_DNA"/>
</dbReference>
<feature type="transmembrane region" description="Helical" evidence="1">
    <location>
        <begin position="34"/>
        <end position="54"/>
    </location>
</feature>
<keyword evidence="1" id="KW-0472">Membrane</keyword>
<comment type="caution">
    <text evidence="2">The sequence shown here is derived from an EMBL/GenBank/DDBJ whole genome shotgun (WGS) entry which is preliminary data.</text>
</comment>
<sequence length="138" mass="16057">MKIISSKSIIKRNHSELEEIRIDKGYKHKIFEELHVLAIIATFTAFSLIFSLAISKSGIYYGTHISWGKRILATFNTGYDVYISDHKVWFPLLQNALNPNLLQNDLLLSFNQNIYTLFDEFIVFLVPTFNLDLFSVFF</sequence>
<evidence type="ECO:0000313" key="2">
    <source>
        <dbReference type="EMBL" id="GAI75308.1"/>
    </source>
</evidence>
<accession>X1R436</accession>
<name>X1R436_9ZZZZ</name>
<evidence type="ECO:0000256" key="1">
    <source>
        <dbReference type="SAM" id="Phobius"/>
    </source>
</evidence>